<keyword evidence="2" id="KW-1185">Reference proteome</keyword>
<evidence type="ECO:0000313" key="2">
    <source>
        <dbReference type="Proteomes" id="UP000749293"/>
    </source>
</evidence>
<organism evidence="1 2">
    <name type="scientific">Geosmithia morbida</name>
    <dbReference type="NCBI Taxonomy" id="1094350"/>
    <lineage>
        <taxon>Eukaryota</taxon>
        <taxon>Fungi</taxon>
        <taxon>Dikarya</taxon>
        <taxon>Ascomycota</taxon>
        <taxon>Pezizomycotina</taxon>
        <taxon>Sordariomycetes</taxon>
        <taxon>Hypocreomycetidae</taxon>
        <taxon>Hypocreales</taxon>
        <taxon>Bionectriaceae</taxon>
        <taxon>Geosmithia</taxon>
    </lineage>
</organism>
<comment type="caution">
    <text evidence="1">The sequence shown here is derived from an EMBL/GenBank/DDBJ whole genome shotgun (WGS) entry which is preliminary data.</text>
</comment>
<dbReference type="EMBL" id="JAANYQ010000005">
    <property type="protein sequence ID" value="KAF4123836.1"/>
    <property type="molecule type" value="Genomic_DNA"/>
</dbReference>
<dbReference type="RefSeq" id="XP_035322488.1">
    <property type="nucleotide sequence ID" value="XM_035467522.1"/>
</dbReference>
<dbReference type="GeneID" id="55971777"/>
<accession>A0A9P4YY10</accession>
<protein>
    <submittedName>
        <fullName evidence="1">Uncharacterized protein</fullName>
    </submittedName>
</protein>
<gene>
    <name evidence="1" type="ORF">GMORB2_5552</name>
</gene>
<proteinExistence type="predicted"/>
<sequence length="127" mass="13389">MCVVLGLTATSMDYQNRSLSAANGIIVYAYIITRVESDHADVRGRHQQDHVRGIGARRKKSHTVIADCRPSLGPRVGESAALADGGNLLLVRAVCGIMCTVPLTSTYLSRVVSCASPSPDTGGGVYS</sequence>
<reference evidence="1" key="1">
    <citation type="submission" date="2020-03" db="EMBL/GenBank/DDBJ databases">
        <title>Site-based positive gene gene selection in Geosmithia morbida across the United States reveals a broad range of putative effectors and factors for local host and environmental adapation.</title>
        <authorList>
            <person name="Onufrak A."/>
            <person name="Murdoch R.W."/>
            <person name="Gazis R."/>
            <person name="Huff M."/>
            <person name="Staton M."/>
            <person name="Klingeman W."/>
            <person name="Hadziabdic D."/>
        </authorList>
    </citation>
    <scope>NUCLEOTIDE SEQUENCE</scope>
    <source>
        <strain evidence="1">1262</strain>
    </source>
</reference>
<evidence type="ECO:0000313" key="1">
    <source>
        <dbReference type="EMBL" id="KAF4123836.1"/>
    </source>
</evidence>
<dbReference type="Proteomes" id="UP000749293">
    <property type="component" value="Unassembled WGS sequence"/>
</dbReference>
<dbReference type="AlphaFoldDB" id="A0A9P4YY10"/>
<name>A0A9P4YY10_9HYPO</name>